<dbReference type="AlphaFoldDB" id="A0A932MNP9"/>
<evidence type="ECO:0000313" key="2">
    <source>
        <dbReference type="EMBL" id="MBI3127812.1"/>
    </source>
</evidence>
<dbReference type="PROSITE" id="PS51257">
    <property type="entry name" value="PROKAR_LIPOPROTEIN"/>
    <property type="match status" value="1"/>
</dbReference>
<evidence type="ECO:0008006" key="4">
    <source>
        <dbReference type="Google" id="ProtNLM"/>
    </source>
</evidence>
<dbReference type="Proteomes" id="UP000782312">
    <property type="component" value="Unassembled WGS sequence"/>
</dbReference>
<dbReference type="EMBL" id="JACPUR010000019">
    <property type="protein sequence ID" value="MBI3127812.1"/>
    <property type="molecule type" value="Genomic_DNA"/>
</dbReference>
<name>A0A932MNP9_UNCTE</name>
<proteinExistence type="predicted"/>
<comment type="caution">
    <text evidence="2">The sequence shown here is derived from an EMBL/GenBank/DDBJ whole genome shotgun (WGS) entry which is preliminary data.</text>
</comment>
<gene>
    <name evidence="2" type="ORF">HYZ11_09430</name>
</gene>
<evidence type="ECO:0000256" key="1">
    <source>
        <dbReference type="SAM" id="SignalP"/>
    </source>
</evidence>
<feature type="signal peptide" evidence="1">
    <location>
        <begin position="1"/>
        <end position="20"/>
    </location>
</feature>
<keyword evidence="1" id="KW-0732">Signal</keyword>
<protein>
    <recommendedName>
        <fullName evidence="4">Lipoprotein</fullName>
    </recommendedName>
</protein>
<feature type="chain" id="PRO_5037043839" description="Lipoprotein" evidence="1">
    <location>
        <begin position="21"/>
        <end position="106"/>
    </location>
</feature>
<reference evidence="2" key="1">
    <citation type="submission" date="2020-07" db="EMBL/GenBank/DDBJ databases">
        <title>Huge and variable diversity of episymbiotic CPR bacteria and DPANN archaea in groundwater ecosystems.</title>
        <authorList>
            <person name="He C.Y."/>
            <person name="Keren R."/>
            <person name="Whittaker M."/>
            <person name="Farag I.F."/>
            <person name="Doudna J."/>
            <person name="Cate J.H.D."/>
            <person name="Banfield J.F."/>
        </authorList>
    </citation>
    <scope>NUCLEOTIDE SEQUENCE</scope>
    <source>
        <strain evidence="2">NC_groundwater_763_Ag_S-0.2um_68_21</strain>
    </source>
</reference>
<accession>A0A932MNP9</accession>
<sequence>MKVATLVSSLVILAFLSGCAATQQIVWSKPGVTAAQGEKDLEDCANKANMVYPSSENMINPNTPADGKLETGYIIDSDVLKDNFSKCMGAKGYKFAGSQPIAAAGR</sequence>
<organism evidence="2 3">
    <name type="scientific">Tectimicrobiota bacterium</name>
    <dbReference type="NCBI Taxonomy" id="2528274"/>
    <lineage>
        <taxon>Bacteria</taxon>
        <taxon>Pseudomonadati</taxon>
        <taxon>Nitrospinota/Tectimicrobiota group</taxon>
        <taxon>Candidatus Tectimicrobiota</taxon>
    </lineage>
</organism>
<evidence type="ECO:0000313" key="3">
    <source>
        <dbReference type="Proteomes" id="UP000782312"/>
    </source>
</evidence>